<proteinExistence type="predicted"/>
<dbReference type="AlphaFoldDB" id="R7TX11"/>
<feature type="region of interest" description="Disordered" evidence="1">
    <location>
        <begin position="284"/>
        <end position="367"/>
    </location>
</feature>
<organism evidence="3">
    <name type="scientific">Capitella teleta</name>
    <name type="common">Polychaete worm</name>
    <dbReference type="NCBI Taxonomy" id="283909"/>
    <lineage>
        <taxon>Eukaryota</taxon>
        <taxon>Metazoa</taxon>
        <taxon>Spiralia</taxon>
        <taxon>Lophotrochozoa</taxon>
        <taxon>Annelida</taxon>
        <taxon>Polychaeta</taxon>
        <taxon>Sedentaria</taxon>
        <taxon>Scolecida</taxon>
        <taxon>Capitellidae</taxon>
        <taxon>Capitella</taxon>
    </lineage>
</organism>
<evidence type="ECO:0000313" key="5">
    <source>
        <dbReference type="Proteomes" id="UP000014760"/>
    </source>
</evidence>
<keyword evidence="2" id="KW-0812">Transmembrane</keyword>
<dbReference type="EMBL" id="AMQN01002107">
    <property type="status" value="NOT_ANNOTATED_CDS"/>
    <property type="molecule type" value="Genomic_DNA"/>
</dbReference>
<sequence length="367" mass="39062">MTSMTAATTTGASTVDGDTVTVLTVTGYDSDNATTSITDTSTSVESIDTTLTRSTTQGWSSAADLTTQFDDVTTVETTPVITTQISNDLTTRDVQITTWDSMTTAVAKQDGGLTSGAVAGIVIAVLLLVVILMAFVWILTKGRKKTPLLRVHYKNKDSYYYQENSICRDSMTSIGEGGAITIEMQNPVCYDAYLPNGNTKYKAGEEGVSRPPSLSAHEDALMFTMAQTNNNATLVQKESDQVPKDENGGHRVSNGSAPRDSLGVSSLLGGSGLLEEIMDTVDSMQHESDAESCEKRSIASTEASSVNTEPAITSTPEKVKESSDKEDDHEDAAPGNISTNDKSLHAEDVQETVIADLESDSPDEIAL</sequence>
<feature type="compositionally biased region" description="Polar residues" evidence="1">
    <location>
        <begin position="298"/>
        <end position="316"/>
    </location>
</feature>
<keyword evidence="2" id="KW-0472">Membrane</keyword>
<reference evidence="5" key="1">
    <citation type="submission" date="2012-12" db="EMBL/GenBank/DDBJ databases">
        <authorList>
            <person name="Hellsten U."/>
            <person name="Grimwood J."/>
            <person name="Chapman J.A."/>
            <person name="Shapiro H."/>
            <person name="Aerts A."/>
            <person name="Otillar R.P."/>
            <person name="Terry A.Y."/>
            <person name="Boore J.L."/>
            <person name="Simakov O."/>
            <person name="Marletaz F."/>
            <person name="Cho S.-J."/>
            <person name="Edsinger-Gonzales E."/>
            <person name="Havlak P."/>
            <person name="Kuo D.-H."/>
            <person name="Larsson T."/>
            <person name="Lv J."/>
            <person name="Arendt D."/>
            <person name="Savage R."/>
            <person name="Osoegawa K."/>
            <person name="de Jong P."/>
            <person name="Lindberg D.R."/>
            <person name="Seaver E.C."/>
            <person name="Weisblat D.A."/>
            <person name="Putnam N.H."/>
            <person name="Grigoriev I.V."/>
            <person name="Rokhsar D.S."/>
        </authorList>
    </citation>
    <scope>NUCLEOTIDE SEQUENCE</scope>
    <source>
        <strain evidence="5">I ESC-2004</strain>
    </source>
</reference>
<dbReference type="EnsemblMetazoa" id="CapteT225973">
    <property type="protein sequence ID" value="CapteP225973"/>
    <property type="gene ID" value="CapteG225973"/>
</dbReference>
<feature type="region of interest" description="Disordered" evidence="1">
    <location>
        <begin position="237"/>
        <end position="267"/>
    </location>
</feature>
<evidence type="ECO:0000256" key="1">
    <source>
        <dbReference type="SAM" id="MobiDB-lite"/>
    </source>
</evidence>
<protein>
    <submittedName>
        <fullName evidence="3 4">Uncharacterized protein</fullName>
    </submittedName>
</protein>
<keyword evidence="5" id="KW-1185">Reference proteome</keyword>
<feature type="compositionally biased region" description="Acidic residues" evidence="1">
    <location>
        <begin position="357"/>
        <end position="367"/>
    </location>
</feature>
<evidence type="ECO:0000313" key="4">
    <source>
        <dbReference type="EnsemblMetazoa" id="CapteP225973"/>
    </source>
</evidence>
<dbReference type="EMBL" id="KB308242">
    <property type="protein sequence ID" value="ELT98142.1"/>
    <property type="molecule type" value="Genomic_DNA"/>
</dbReference>
<feature type="transmembrane region" description="Helical" evidence="2">
    <location>
        <begin position="117"/>
        <end position="140"/>
    </location>
</feature>
<reference evidence="3 5" key="2">
    <citation type="journal article" date="2013" name="Nature">
        <title>Insights into bilaterian evolution from three spiralian genomes.</title>
        <authorList>
            <person name="Simakov O."/>
            <person name="Marletaz F."/>
            <person name="Cho S.J."/>
            <person name="Edsinger-Gonzales E."/>
            <person name="Havlak P."/>
            <person name="Hellsten U."/>
            <person name="Kuo D.H."/>
            <person name="Larsson T."/>
            <person name="Lv J."/>
            <person name="Arendt D."/>
            <person name="Savage R."/>
            <person name="Osoegawa K."/>
            <person name="de Jong P."/>
            <person name="Grimwood J."/>
            <person name="Chapman J.A."/>
            <person name="Shapiro H."/>
            <person name="Aerts A."/>
            <person name="Otillar R.P."/>
            <person name="Terry A.Y."/>
            <person name="Boore J.L."/>
            <person name="Grigoriev I.V."/>
            <person name="Lindberg D.R."/>
            <person name="Seaver E.C."/>
            <person name="Weisblat D.A."/>
            <person name="Putnam N.H."/>
            <person name="Rokhsar D.S."/>
        </authorList>
    </citation>
    <scope>NUCLEOTIDE SEQUENCE</scope>
    <source>
        <strain evidence="3 5">I ESC-2004</strain>
    </source>
</reference>
<keyword evidence="2" id="KW-1133">Transmembrane helix</keyword>
<dbReference type="Proteomes" id="UP000014760">
    <property type="component" value="Unassembled WGS sequence"/>
</dbReference>
<feature type="compositionally biased region" description="Basic and acidic residues" evidence="1">
    <location>
        <begin position="284"/>
        <end position="297"/>
    </location>
</feature>
<accession>R7TX11</accession>
<evidence type="ECO:0000256" key="2">
    <source>
        <dbReference type="SAM" id="Phobius"/>
    </source>
</evidence>
<reference evidence="4" key="3">
    <citation type="submission" date="2015-06" db="UniProtKB">
        <authorList>
            <consortium name="EnsemblMetazoa"/>
        </authorList>
    </citation>
    <scope>IDENTIFICATION</scope>
</reference>
<feature type="compositionally biased region" description="Basic and acidic residues" evidence="1">
    <location>
        <begin position="237"/>
        <end position="249"/>
    </location>
</feature>
<gene>
    <name evidence="3" type="ORF">CAPTEDRAFT_225973</name>
</gene>
<name>R7TX11_CAPTE</name>
<evidence type="ECO:0000313" key="3">
    <source>
        <dbReference type="EMBL" id="ELT98142.1"/>
    </source>
</evidence>
<dbReference type="HOGENOM" id="CLU_754881_0_0_1"/>